<sequence length="372" mass="41646">MGKKRSQIWGNHLSNPPDEQNVLFCAGRDVQEIPMADQILLPFDIWTNRAHCIMLHKQEIISVNCLEKILTGLGKLENLVEEGDFALDPEKEDVHINVEDFVTEDQGVDAGGRMHIGRSRNDQTACDMRLYLRSSCLKLFFAVRNFASALLLQAEENAESVMPGFTHYQPAMVTSWGHWLCSYTQGLCRDLERLAFALSLVNRNPLGAAAAFGTSWPIDRALTTKLLAFEKIDFNTLDCIVSRWENEAQLAHSITLLMNHLSIVAQDLIFLSHPYVGVIQIEDNYVTGSSIMPQKKNPDFAEVIKSKASLAQGMLSGLLGIQKGAMSGYNRDTQTSKYLIMDLVRECESAPVILQGVFESLIVNHEKMKELS</sequence>
<organism evidence="2">
    <name type="scientific">marine metagenome</name>
    <dbReference type="NCBI Taxonomy" id="408172"/>
    <lineage>
        <taxon>unclassified sequences</taxon>
        <taxon>metagenomes</taxon>
        <taxon>ecological metagenomes</taxon>
    </lineage>
</organism>
<evidence type="ECO:0000313" key="2">
    <source>
        <dbReference type="EMBL" id="SVA78533.1"/>
    </source>
</evidence>
<evidence type="ECO:0000259" key="1">
    <source>
        <dbReference type="Pfam" id="PF00206"/>
    </source>
</evidence>
<dbReference type="PANTHER" id="PTHR43814">
    <property type="entry name" value="ARGININOSUCCINATE LYASE"/>
    <property type="match status" value="1"/>
</dbReference>
<feature type="domain" description="Fumarate lyase N-terminal" evidence="1">
    <location>
        <begin position="42"/>
        <end position="313"/>
    </location>
</feature>
<dbReference type="Pfam" id="PF00206">
    <property type="entry name" value="Lyase_1"/>
    <property type="match status" value="1"/>
</dbReference>
<dbReference type="GO" id="GO:0005829">
    <property type="term" value="C:cytosol"/>
    <property type="evidence" value="ECO:0007669"/>
    <property type="project" value="TreeGrafter"/>
</dbReference>
<dbReference type="Gene3D" id="1.20.200.10">
    <property type="entry name" value="Fumarase/aspartase (Central domain)"/>
    <property type="match status" value="1"/>
</dbReference>
<accession>A0A381YPS7</accession>
<dbReference type="SUPFAM" id="SSF48557">
    <property type="entry name" value="L-aspartase-like"/>
    <property type="match status" value="1"/>
</dbReference>
<dbReference type="PRINTS" id="PR00145">
    <property type="entry name" value="ARGSUCLYASE"/>
</dbReference>
<dbReference type="InterPro" id="IPR000362">
    <property type="entry name" value="Fumarate_lyase_fam"/>
</dbReference>
<dbReference type="InterPro" id="IPR024083">
    <property type="entry name" value="Fumarase/histidase_N"/>
</dbReference>
<dbReference type="PROSITE" id="PS00163">
    <property type="entry name" value="FUMARATE_LYASES"/>
    <property type="match status" value="1"/>
</dbReference>
<dbReference type="EMBL" id="UINC01018652">
    <property type="protein sequence ID" value="SVA78533.1"/>
    <property type="molecule type" value="Genomic_DNA"/>
</dbReference>
<reference evidence="2" key="1">
    <citation type="submission" date="2018-05" db="EMBL/GenBank/DDBJ databases">
        <authorList>
            <person name="Lanie J.A."/>
            <person name="Ng W.-L."/>
            <person name="Kazmierczak K.M."/>
            <person name="Andrzejewski T.M."/>
            <person name="Davidsen T.M."/>
            <person name="Wayne K.J."/>
            <person name="Tettelin H."/>
            <person name="Glass J.I."/>
            <person name="Rusch D."/>
            <person name="Podicherti R."/>
            <person name="Tsui H.-C.T."/>
            <person name="Winkler M.E."/>
        </authorList>
    </citation>
    <scope>NUCLEOTIDE SEQUENCE</scope>
</reference>
<dbReference type="PRINTS" id="PR00149">
    <property type="entry name" value="FUMRATELYASE"/>
</dbReference>
<dbReference type="Gene3D" id="1.10.275.10">
    <property type="entry name" value="Fumarase/aspartase (N-terminal domain)"/>
    <property type="match status" value="1"/>
</dbReference>
<dbReference type="InterPro" id="IPR009049">
    <property type="entry name" value="Argininosuccinate_lyase"/>
</dbReference>
<dbReference type="InterPro" id="IPR022761">
    <property type="entry name" value="Fumarate_lyase_N"/>
</dbReference>
<feature type="non-terminal residue" evidence="2">
    <location>
        <position position="1"/>
    </location>
</feature>
<dbReference type="PANTHER" id="PTHR43814:SF1">
    <property type="entry name" value="ARGININOSUCCINATE LYASE"/>
    <property type="match status" value="1"/>
</dbReference>
<name>A0A381YPS7_9ZZZZ</name>
<dbReference type="GO" id="GO:0042450">
    <property type="term" value="P:L-arginine biosynthetic process via ornithine"/>
    <property type="evidence" value="ECO:0007669"/>
    <property type="project" value="InterPro"/>
</dbReference>
<proteinExistence type="predicted"/>
<feature type="non-terminal residue" evidence="2">
    <location>
        <position position="372"/>
    </location>
</feature>
<dbReference type="AlphaFoldDB" id="A0A381YPS7"/>
<dbReference type="InterPro" id="IPR008948">
    <property type="entry name" value="L-Aspartase-like"/>
</dbReference>
<dbReference type="InterPro" id="IPR020557">
    <property type="entry name" value="Fumarate_lyase_CS"/>
</dbReference>
<protein>
    <recommendedName>
        <fullName evidence="1">Fumarate lyase N-terminal domain-containing protein</fullName>
    </recommendedName>
</protein>
<dbReference type="GO" id="GO:0004056">
    <property type="term" value="F:argininosuccinate lyase activity"/>
    <property type="evidence" value="ECO:0007669"/>
    <property type="project" value="InterPro"/>
</dbReference>
<gene>
    <name evidence="2" type="ORF">METZ01_LOCUS131387</name>
</gene>
<dbReference type="NCBIfam" id="TIGR00838">
    <property type="entry name" value="argH"/>
    <property type="match status" value="1"/>
</dbReference>
<dbReference type="CDD" id="cd01359">
    <property type="entry name" value="Argininosuccinate_lyase"/>
    <property type="match status" value="1"/>
</dbReference>